<dbReference type="GO" id="GO:0003677">
    <property type="term" value="F:DNA binding"/>
    <property type="evidence" value="ECO:0007669"/>
    <property type="project" value="UniProtKB-KW"/>
</dbReference>
<dbReference type="AlphaFoldDB" id="A0A418YL37"/>
<dbReference type="OrthoDB" id="3170288at2"/>
<dbReference type="InterPro" id="IPR016032">
    <property type="entry name" value="Sig_transdc_resp-reg_C-effctor"/>
</dbReference>
<evidence type="ECO:0000256" key="2">
    <source>
        <dbReference type="ARBA" id="ARBA00023125"/>
    </source>
</evidence>
<comment type="caution">
    <text evidence="5">The sequence shown here is derived from an EMBL/GenBank/DDBJ whole genome shotgun (WGS) entry which is preliminary data.</text>
</comment>
<dbReference type="Gene3D" id="1.10.10.10">
    <property type="entry name" value="Winged helix-like DNA-binding domain superfamily/Winged helix DNA-binding domain"/>
    <property type="match status" value="1"/>
</dbReference>
<gene>
    <name evidence="5" type="ORF">D0Z70_23125</name>
</gene>
<reference evidence="5 6" key="1">
    <citation type="submission" date="2018-08" db="EMBL/GenBank/DDBJ databases">
        <title>Sphingobium sp. EO9.</title>
        <authorList>
            <person name="Park Y."/>
            <person name="Kim K.H."/>
            <person name="Jeon C.O."/>
        </authorList>
    </citation>
    <scope>NUCLEOTIDE SEQUENCE [LARGE SCALE GENOMIC DNA]</scope>
    <source>
        <strain evidence="5 6">EO9</strain>
    </source>
</reference>
<feature type="domain" description="HTH luxR-type" evidence="4">
    <location>
        <begin position="181"/>
        <end position="238"/>
    </location>
</feature>
<keyword evidence="6" id="KW-1185">Reference proteome</keyword>
<dbReference type="PANTHER" id="PTHR44688:SF16">
    <property type="entry name" value="DNA-BINDING TRANSCRIPTIONAL ACTIVATOR DEVR_DOSR"/>
    <property type="match status" value="1"/>
</dbReference>
<dbReference type="EMBL" id="QVRA01000044">
    <property type="protein sequence ID" value="RJG51688.1"/>
    <property type="molecule type" value="Genomic_DNA"/>
</dbReference>
<keyword evidence="3" id="KW-0804">Transcription</keyword>
<dbReference type="Pfam" id="PF03472">
    <property type="entry name" value="Autoind_bind"/>
    <property type="match status" value="1"/>
</dbReference>
<dbReference type="PRINTS" id="PR00038">
    <property type="entry name" value="HTHLUXR"/>
</dbReference>
<dbReference type="Gene3D" id="3.30.450.80">
    <property type="entry name" value="Transcription factor LuxR-like, autoinducer-binding domain"/>
    <property type="match status" value="1"/>
</dbReference>
<dbReference type="GO" id="GO:0006355">
    <property type="term" value="P:regulation of DNA-templated transcription"/>
    <property type="evidence" value="ECO:0007669"/>
    <property type="project" value="InterPro"/>
</dbReference>
<evidence type="ECO:0000259" key="4">
    <source>
        <dbReference type="SMART" id="SM00421"/>
    </source>
</evidence>
<dbReference type="InterPro" id="IPR036388">
    <property type="entry name" value="WH-like_DNA-bd_sf"/>
</dbReference>
<dbReference type="RefSeq" id="WP_119750452.1">
    <property type="nucleotide sequence ID" value="NZ_QVRA01000044.1"/>
</dbReference>
<proteinExistence type="predicted"/>
<dbReference type="InterPro" id="IPR036693">
    <property type="entry name" value="TF_LuxR_autoind-bd_dom_sf"/>
</dbReference>
<dbReference type="SMART" id="SM00421">
    <property type="entry name" value="HTH_LUXR"/>
    <property type="match status" value="1"/>
</dbReference>
<sequence length="252" mass="28023">MVDQFDFKGMINGFLCAQMEEQLYVHLEACAFNLGFRQFAMGHHVDLAGPPQDAIRLTNYHPAWIERSLGEGYFLYDPVHQASTRTAAGFLWTDVPAMIRLTKRQKAVLEAARPYGLSEGYTIPVHVPGEYRGTCSFGADSFERLRPNALPIANMIGTYAFEAARRIMRSRGKLPAGLDELPQLTERQRDSLVLVARGKGDPEIGALLGISAATAHEHVENVRRAYGNAQRPLLIARALFDGQISFSEVFGR</sequence>
<keyword evidence="1" id="KW-0805">Transcription regulation</keyword>
<name>A0A418YL37_9SPHN</name>
<dbReference type="InterPro" id="IPR005143">
    <property type="entry name" value="TF_LuxR_autoind-bd_dom"/>
</dbReference>
<dbReference type="InterPro" id="IPR000792">
    <property type="entry name" value="Tscrpt_reg_LuxR_C"/>
</dbReference>
<dbReference type="SUPFAM" id="SSF46894">
    <property type="entry name" value="C-terminal effector domain of the bipartite response regulators"/>
    <property type="match status" value="1"/>
</dbReference>
<organism evidence="5 6">
    <name type="scientific">Sphingobium terrigena</name>
    <dbReference type="NCBI Taxonomy" id="2304063"/>
    <lineage>
        <taxon>Bacteria</taxon>
        <taxon>Pseudomonadati</taxon>
        <taxon>Pseudomonadota</taxon>
        <taxon>Alphaproteobacteria</taxon>
        <taxon>Sphingomonadales</taxon>
        <taxon>Sphingomonadaceae</taxon>
        <taxon>Sphingobium</taxon>
    </lineage>
</organism>
<evidence type="ECO:0000256" key="1">
    <source>
        <dbReference type="ARBA" id="ARBA00023015"/>
    </source>
</evidence>
<dbReference type="Proteomes" id="UP000283469">
    <property type="component" value="Unassembled WGS sequence"/>
</dbReference>
<dbReference type="Pfam" id="PF00196">
    <property type="entry name" value="GerE"/>
    <property type="match status" value="1"/>
</dbReference>
<evidence type="ECO:0000313" key="5">
    <source>
        <dbReference type="EMBL" id="RJG51688.1"/>
    </source>
</evidence>
<accession>A0A418YL37</accession>
<evidence type="ECO:0000256" key="3">
    <source>
        <dbReference type="ARBA" id="ARBA00023163"/>
    </source>
</evidence>
<evidence type="ECO:0000313" key="6">
    <source>
        <dbReference type="Proteomes" id="UP000283469"/>
    </source>
</evidence>
<keyword evidence="2" id="KW-0238">DNA-binding</keyword>
<dbReference type="PANTHER" id="PTHR44688">
    <property type="entry name" value="DNA-BINDING TRANSCRIPTIONAL ACTIVATOR DEVR_DOSR"/>
    <property type="match status" value="1"/>
</dbReference>
<dbReference type="SUPFAM" id="SSF75516">
    <property type="entry name" value="Pheromone-binding domain of LuxR-like quorum-sensing transcription factors"/>
    <property type="match status" value="1"/>
</dbReference>
<protein>
    <submittedName>
        <fullName evidence="5">LuxR family transcriptional regulator</fullName>
    </submittedName>
</protein>